<dbReference type="Proteomes" id="UP000321183">
    <property type="component" value="Chromosome"/>
</dbReference>
<organism evidence="1 2">
    <name type="scientific">Rickettsia asiatica</name>
    <dbReference type="NCBI Taxonomy" id="238800"/>
    <lineage>
        <taxon>Bacteria</taxon>
        <taxon>Pseudomonadati</taxon>
        <taxon>Pseudomonadota</taxon>
        <taxon>Alphaproteobacteria</taxon>
        <taxon>Rickettsiales</taxon>
        <taxon>Rickettsiaceae</taxon>
        <taxon>Rickettsieae</taxon>
        <taxon>Rickettsia</taxon>
        <taxon>spotted fever group</taxon>
    </lineage>
</organism>
<dbReference type="AlphaFoldDB" id="A0A510G9R2"/>
<sequence>MVLRLLFTGVGNQIFSNIDFARKDSTLQINNGLNITTQIDNTVAGNNGIITFVSTGTISNNIGLTTLFLK</sequence>
<dbReference type="EMBL" id="AP019563">
    <property type="protein sequence ID" value="BBJ31515.1"/>
    <property type="molecule type" value="Genomic_DNA"/>
</dbReference>
<proteinExistence type="predicted"/>
<dbReference type="KEGG" id="ras:RAS_06240"/>
<reference evidence="1 2" key="1">
    <citation type="submission" date="2019-04" db="EMBL/GenBank/DDBJ databases">
        <title>Draft genome sequence of Rickettsia asiatica Maytaro1284.</title>
        <authorList>
            <person name="Thu M."/>
            <person name="Qiu Y."/>
            <person name="Nakao R."/>
        </authorList>
    </citation>
    <scope>NUCLEOTIDE SEQUENCE [LARGE SCALE GENOMIC DNA]</scope>
    <source>
        <strain evidence="1 2">Maytaro1284</strain>
    </source>
</reference>
<evidence type="ECO:0000313" key="1">
    <source>
        <dbReference type="EMBL" id="BBJ31515.1"/>
    </source>
</evidence>
<name>A0A510G9R2_9RICK</name>
<accession>A0A510G9R2</accession>
<protein>
    <submittedName>
        <fullName evidence="1">Uncharacterized protein</fullName>
    </submittedName>
</protein>
<keyword evidence="2" id="KW-1185">Reference proteome</keyword>
<evidence type="ECO:0000313" key="2">
    <source>
        <dbReference type="Proteomes" id="UP000321183"/>
    </source>
</evidence>
<gene>
    <name evidence="1" type="ORF">RAS_06240</name>
</gene>